<keyword evidence="4" id="KW-0597">Phosphoprotein</keyword>
<dbReference type="InterPro" id="IPR050428">
    <property type="entry name" value="TCS_sensor_his_kinase"/>
</dbReference>
<evidence type="ECO:0000256" key="4">
    <source>
        <dbReference type="ARBA" id="ARBA00022553"/>
    </source>
</evidence>
<dbReference type="Proteomes" id="UP000564677">
    <property type="component" value="Unassembled WGS sequence"/>
</dbReference>
<dbReference type="PANTHER" id="PTHR45436">
    <property type="entry name" value="SENSOR HISTIDINE KINASE YKOH"/>
    <property type="match status" value="1"/>
</dbReference>
<dbReference type="SUPFAM" id="SSF55874">
    <property type="entry name" value="ATPase domain of HSP90 chaperone/DNA topoisomerase II/histidine kinase"/>
    <property type="match status" value="1"/>
</dbReference>
<dbReference type="SMART" id="SM00387">
    <property type="entry name" value="HATPase_c"/>
    <property type="match status" value="1"/>
</dbReference>
<dbReference type="Gene3D" id="1.10.287.130">
    <property type="match status" value="1"/>
</dbReference>
<dbReference type="SUPFAM" id="SSF47384">
    <property type="entry name" value="Homodimeric domain of signal transducing histidine kinase"/>
    <property type="match status" value="1"/>
</dbReference>
<dbReference type="Pfam" id="PF02518">
    <property type="entry name" value="HATPase_c"/>
    <property type="match status" value="1"/>
</dbReference>
<dbReference type="AlphaFoldDB" id="A0A7X5UXL2"/>
<gene>
    <name evidence="15" type="ORF">FHR20_000972</name>
</gene>
<dbReference type="InterPro" id="IPR004358">
    <property type="entry name" value="Sig_transdc_His_kin-like_C"/>
</dbReference>
<comment type="caution">
    <text evidence="15">The sequence shown here is derived from an EMBL/GenBank/DDBJ whole genome shotgun (WGS) entry which is preliminary data.</text>
</comment>
<keyword evidence="6 12" id="KW-0812">Transmembrane</keyword>
<dbReference type="InterPro" id="IPR003660">
    <property type="entry name" value="HAMP_dom"/>
</dbReference>
<feature type="domain" description="HAMP" evidence="14">
    <location>
        <begin position="117"/>
        <end position="171"/>
    </location>
</feature>
<dbReference type="SMART" id="SM00304">
    <property type="entry name" value="HAMP"/>
    <property type="match status" value="1"/>
</dbReference>
<evidence type="ECO:0000259" key="14">
    <source>
        <dbReference type="PROSITE" id="PS50885"/>
    </source>
</evidence>
<evidence type="ECO:0000256" key="3">
    <source>
        <dbReference type="ARBA" id="ARBA00012438"/>
    </source>
</evidence>
<evidence type="ECO:0000256" key="7">
    <source>
        <dbReference type="ARBA" id="ARBA00022777"/>
    </source>
</evidence>
<dbReference type="PANTHER" id="PTHR45436:SF5">
    <property type="entry name" value="SENSOR HISTIDINE KINASE TRCS"/>
    <property type="match status" value="1"/>
</dbReference>
<evidence type="ECO:0000313" key="16">
    <source>
        <dbReference type="Proteomes" id="UP000564677"/>
    </source>
</evidence>
<name>A0A7X5UXL2_9SPHN</name>
<sequence>MIAALRARLRRRWPIARQLATALVVIVITNCVLIFVAMTLWTSNEERLIKENASPAAQRALAALEAGRVPDFNGIDKVIKELDELTDTVNQRGNTALLICLLFVAICDFVLGSIFLAKLARALNDVAFSARRLADGDLSARAPLVRWASVEEAQLIDDFNAMAQSLQRAERELAESTAAIAHELRTPLTILRGRIQGTIDGIFAREEEEMRSLLLQVEGLGQLVDDLQTINLAKSDRMILNPDHIDLALEVERVIALIRPDLEAAGLEPVLLLRPTAVVADAARIRQMIGAVLSNAQRYAAGSGPLRISTARHGGWAVLEIVDHGPGLPEEAMDKAFDRFWRAETSRARHSGGSGLGLSVVRAIAEAHDGTATLANHDGGGAIFTLRLPAGIAPDTA</sequence>
<keyword evidence="7 15" id="KW-0418">Kinase</keyword>
<evidence type="ECO:0000259" key="13">
    <source>
        <dbReference type="PROSITE" id="PS50109"/>
    </source>
</evidence>
<evidence type="ECO:0000256" key="1">
    <source>
        <dbReference type="ARBA" id="ARBA00000085"/>
    </source>
</evidence>
<dbReference type="Gene3D" id="3.30.565.10">
    <property type="entry name" value="Histidine kinase-like ATPase, C-terminal domain"/>
    <property type="match status" value="1"/>
</dbReference>
<dbReference type="InterPro" id="IPR003661">
    <property type="entry name" value="HisK_dim/P_dom"/>
</dbReference>
<dbReference type="RefSeq" id="WP_167298453.1">
    <property type="nucleotide sequence ID" value="NZ_CP170557.1"/>
</dbReference>
<dbReference type="EC" id="2.7.13.3" evidence="3"/>
<keyword evidence="5 15" id="KW-0808">Transferase</keyword>
<feature type="coiled-coil region" evidence="11">
    <location>
        <begin position="159"/>
        <end position="186"/>
    </location>
</feature>
<dbReference type="GO" id="GO:0000155">
    <property type="term" value="F:phosphorelay sensor kinase activity"/>
    <property type="evidence" value="ECO:0007669"/>
    <property type="project" value="InterPro"/>
</dbReference>
<organism evidence="15 16">
    <name type="scientific">Sphingomonas leidyi</name>
    <dbReference type="NCBI Taxonomy" id="68569"/>
    <lineage>
        <taxon>Bacteria</taxon>
        <taxon>Pseudomonadati</taxon>
        <taxon>Pseudomonadota</taxon>
        <taxon>Alphaproteobacteria</taxon>
        <taxon>Sphingomonadales</taxon>
        <taxon>Sphingomonadaceae</taxon>
        <taxon>Sphingomonas</taxon>
    </lineage>
</organism>
<dbReference type="InterPro" id="IPR036890">
    <property type="entry name" value="HATPase_C_sf"/>
</dbReference>
<evidence type="ECO:0000313" key="15">
    <source>
        <dbReference type="EMBL" id="NIJ64041.1"/>
    </source>
</evidence>
<keyword evidence="8 12" id="KW-1133">Transmembrane helix</keyword>
<evidence type="ECO:0000256" key="10">
    <source>
        <dbReference type="ARBA" id="ARBA00023136"/>
    </source>
</evidence>
<reference evidence="15 16" key="1">
    <citation type="submission" date="2020-03" db="EMBL/GenBank/DDBJ databases">
        <title>Genomic Encyclopedia of Type Strains, Phase IV (KMG-IV): sequencing the most valuable type-strain genomes for metagenomic binning, comparative biology and taxonomic classification.</title>
        <authorList>
            <person name="Goeker M."/>
        </authorList>
    </citation>
    <scope>NUCLEOTIDE SEQUENCE [LARGE SCALE GENOMIC DNA]</scope>
    <source>
        <strain evidence="15 16">DSM 4733</strain>
    </source>
</reference>
<proteinExistence type="predicted"/>
<evidence type="ECO:0000256" key="2">
    <source>
        <dbReference type="ARBA" id="ARBA00004370"/>
    </source>
</evidence>
<comment type="catalytic activity">
    <reaction evidence="1">
        <text>ATP + protein L-histidine = ADP + protein N-phospho-L-histidine.</text>
        <dbReference type="EC" id="2.7.13.3"/>
    </reaction>
</comment>
<dbReference type="Pfam" id="PF00512">
    <property type="entry name" value="HisKA"/>
    <property type="match status" value="1"/>
</dbReference>
<evidence type="ECO:0000256" key="6">
    <source>
        <dbReference type="ARBA" id="ARBA00022692"/>
    </source>
</evidence>
<dbReference type="PRINTS" id="PR00344">
    <property type="entry name" value="BCTRLSENSOR"/>
</dbReference>
<feature type="domain" description="Histidine kinase" evidence="13">
    <location>
        <begin position="179"/>
        <end position="392"/>
    </location>
</feature>
<dbReference type="SMART" id="SM00388">
    <property type="entry name" value="HisKA"/>
    <property type="match status" value="1"/>
</dbReference>
<feature type="transmembrane region" description="Helical" evidence="12">
    <location>
        <begin position="20"/>
        <end position="41"/>
    </location>
</feature>
<dbReference type="PROSITE" id="PS50109">
    <property type="entry name" value="HIS_KIN"/>
    <property type="match status" value="1"/>
</dbReference>
<dbReference type="InterPro" id="IPR005467">
    <property type="entry name" value="His_kinase_dom"/>
</dbReference>
<keyword evidence="9" id="KW-0902">Two-component regulatory system</keyword>
<evidence type="ECO:0000256" key="5">
    <source>
        <dbReference type="ARBA" id="ARBA00022679"/>
    </source>
</evidence>
<evidence type="ECO:0000256" key="9">
    <source>
        <dbReference type="ARBA" id="ARBA00023012"/>
    </source>
</evidence>
<evidence type="ECO:0000256" key="11">
    <source>
        <dbReference type="SAM" id="Coils"/>
    </source>
</evidence>
<dbReference type="InterPro" id="IPR003594">
    <property type="entry name" value="HATPase_dom"/>
</dbReference>
<evidence type="ECO:0000256" key="12">
    <source>
        <dbReference type="SAM" id="Phobius"/>
    </source>
</evidence>
<evidence type="ECO:0000256" key="8">
    <source>
        <dbReference type="ARBA" id="ARBA00022989"/>
    </source>
</evidence>
<accession>A0A7X5UXL2</accession>
<dbReference type="CDD" id="cd00082">
    <property type="entry name" value="HisKA"/>
    <property type="match status" value="1"/>
</dbReference>
<keyword evidence="11" id="KW-0175">Coiled coil</keyword>
<feature type="transmembrane region" description="Helical" evidence="12">
    <location>
        <begin position="96"/>
        <end position="117"/>
    </location>
</feature>
<dbReference type="InterPro" id="IPR036097">
    <property type="entry name" value="HisK_dim/P_sf"/>
</dbReference>
<dbReference type="EMBL" id="JAASQV010000001">
    <property type="protein sequence ID" value="NIJ64041.1"/>
    <property type="molecule type" value="Genomic_DNA"/>
</dbReference>
<dbReference type="GO" id="GO:0005886">
    <property type="term" value="C:plasma membrane"/>
    <property type="evidence" value="ECO:0007669"/>
    <property type="project" value="TreeGrafter"/>
</dbReference>
<comment type="subcellular location">
    <subcellularLocation>
        <location evidence="2">Membrane</location>
    </subcellularLocation>
</comment>
<dbReference type="PROSITE" id="PS50885">
    <property type="entry name" value="HAMP"/>
    <property type="match status" value="1"/>
</dbReference>
<keyword evidence="16" id="KW-1185">Reference proteome</keyword>
<dbReference type="CDD" id="cd06225">
    <property type="entry name" value="HAMP"/>
    <property type="match status" value="1"/>
</dbReference>
<protein>
    <recommendedName>
        <fullName evidence="3">histidine kinase</fullName>
        <ecNumber evidence="3">2.7.13.3</ecNumber>
    </recommendedName>
</protein>
<keyword evidence="10 12" id="KW-0472">Membrane</keyword>